<evidence type="ECO:0000256" key="3">
    <source>
        <dbReference type="ARBA" id="ARBA00023004"/>
    </source>
</evidence>
<keyword evidence="8" id="KW-1185">Reference proteome</keyword>
<dbReference type="PANTHER" id="PTHR35008">
    <property type="entry name" value="BLL4482 PROTEIN-RELATED"/>
    <property type="match status" value="1"/>
</dbReference>
<comment type="caution">
    <text evidence="7">The sequence shown here is derived from an EMBL/GenBank/DDBJ whole genome shotgun (WGS) entry which is preliminary data.</text>
</comment>
<reference evidence="7 8" key="1">
    <citation type="submission" date="2023-06" db="EMBL/GenBank/DDBJ databases">
        <title>Azospirillum isscasensis sp.nov, a bacterium isolated from rhizosphere soil of rice.</title>
        <authorList>
            <person name="Wang H."/>
        </authorList>
    </citation>
    <scope>NUCLEOTIDE SEQUENCE [LARGE SCALE GENOMIC DNA]</scope>
    <source>
        <strain evidence="7 8">C340-1</strain>
    </source>
</reference>
<keyword evidence="3 4" id="KW-0408">Iron</keyword>
<feature type="compositionally biased region" description="Basic and acidic residues" evidence="5">
    <location>
        <begin position="71"/>
        <end position="80"/>
    </location>
</feature>
<dbReference type="RefSeq" id="WP_306705192.1">
    <property type="nucleotide sequence ID" value="NZ_JAUJFI010000030.1"/>
</dbReference>
<dbReference type="EMBL" id="JAUJFI010000030">
    <property type="protein sequence ID" value="MDQ2102779.1"/>
    <property type="molecule type" value="Genomic_DNA"/>
</dbReference>
<dbReference type="PANTHER" id="PTHR35008:SF4">
    <property type="entry name" value="BLL4482 PROTEIN"/>
    <property type="match status" value="1"/>
</dbReference>
<gene>
    <name evidence="7" type="ORF">QSG27_08765</name>
</gene>
<keyword evidence="1 4" id="KW-0349">Heme</keyword>
<feature type="region of interest" description="Disordered" evidence="5">
    <location>
        <begin position="71"/>
        <end position="101"/>
    </location>
</feature>
<evidence type="ECO:0000256" key="5">
    <source>
        <dbReference type="SAM" id="MobiDB-lite"/>
    </source>
</evidence>
<evidence type="ECO:0000256" key="2">
    <source>
        <dbReference type="ARBA" id="ARBA00022723"/>
    </source>
</evidence>
<protein>
    <submittedName>
        <fullName evidence="7">Cytochrome c</fullName>
    </submittedName>
</protein>
<organism evidence="7 8">
    <name type="scientific">Azospirillum isscasi</name>
    <dbReference type="NCBI Taxonomy" id="3053926"/>
    <lineage>
        <taxon>Bacteria</taxon>
        <taxon>Pseudomonadati</taxon>
        <taxon>Pseudomonadota</taxon>
        <taxon>Alphaproteobacteria</taxon>
        <taxon>Rhodospirillales</taxon>
        <taxon>Azospirillaceae</taxon>
        <taxon>Azospirillum</taxon>
    </lineage>
</organism>
<accession>A0ABU0WEY4</accession>
<name>A0ABU0WEY4_9PROT</name>
<evidence type="ECO:0000256" key="1">
    <source>
        <dbReference type="ARBA" id="ARBA00022617"/>
    </source>
</evidence>
<evidence type="ECO:0000256" key="4">
    <source>
        <dbReference type="PROSITE-ProRule" id="PRU00433"/>
    </source>
</evidence>
<feature type="domain" description="Cytochrome c" evidence="6">
    <location>
        <begin position="51"/>
        <end position="149"/>
    </location>
</feature>
<dbReference type="Proteomes" id="UP001227317">
    <property type="component" value="Unassembled WGS sequence"/>
</dbReference>
<keyword evidence="2 4" id="KW-0479">Metal-binding</keyword>
<dbReference type="InterPro" id="IPR051459">
    <property type="entry name" value="Cytochrome_c-type_DH"/>
</dbReference>
<evidence type="ECO:0000313" key="8">
    <source>
        <dbReference type="Proteomes" id="UP001227317"/>
    </source>
</evidence>
<proteinExistence type="predicted"/>
<evidence type="ECO:0000259" key="6">
    <source>
        <dbReference type="PROSITE" id="PS51007"/>
    </source>
</evidence>
<evidence type="ECO:0000313" key="7">
    <source>
        <dbReference type="EMBL" id="MDQ2102779.1"/>
    </source>
</evidence>
<dbReference type="InterPro" id="IPR009056">
    <property type="entry name" value="Cyt_c-like_dom"/>
</dbReference>
<dbReference type="Pfam" id="PF00034">
    <property type="entry name" value="Cytochrom_C"/>
    <property type="match status" value="1"/>
</dbReference>
<dbReference type="SUPFAM" id="SSF46626">
    <property type="entry name" value="Cytochrome c"/>
    <property type="match status" value="1"/>
</dbReference>
<dbReference type="PROSITE" id="PS51007">
    <property type="entry name" value="CYTC"/>
    <property type="match status" value="1"/>
</dbReference>
<dbReference type="InterPro" id="IPR036909">
    <property type="entry name" value="Cyt_c-like_dom_sf"/>
</dbReference>
<sequence length="166" mass="18002">MHIIDDRMKTARFRWAVAGGAALVAGTLGLLGAFAWQPSAPTTVADPQNTAQVAQGSTVYAEQCASCHGERLEGQPDWRSRKPNGRLPAPPHDASGHTWHHPDADLFKITKQGIGAFAPSGYESDMPAFSGILRDADIWAVLAFIKSSWPEDARRRQAATNDRAQK</sequence>
<dbReference type="Gene3D" id="1.10.760.10">
    <property type="entry name" value="Cytochrome c-like domain"/>
    <property type="match status" value="1"/>
</dbReference>